<dbReference type="InterPro" id="IPR045008">
    <property type="entry name" value="ACX4-like"/>
</dbReference>
<comment type="caution">
    <text evidence="9">The sequence shown here is derived from an EMBL/GenBank/DDBJ whole genome shotgun (WGS) entry which is preliminary data.</text>
</comment>
<feature type="domain" description="Acyl-CoA dehydrogenase/oxidase C-terminal" evidence="6">
    <location>
        <begin position="271"/>
        <end position="414"/>
    </location>
</feature>
<evidence type="ECO:0000259" key="8">
    <source>
        <dbReference type="Pfam" id="PF02771"/>
    </source>
</evidence>
<dbReference type="Pfam" id="PF00441">
    <property type="entry name" value="Acyl-CoA_dh_1"/>
    <property type="match status" value="1"/>
</dbReference>
<dbReference type="Gene3D" id="1.20.140.10">
    <property type="entry name" value="Butyryl-CoA Dehydrogenase, subunit A, domain 3"/>
    <property type="match status" value="1"/>
</dbReference>
<keyword evidence="4 5" id="KW-0274">FAD</keyword>
<dbReference type="EMBL" id="BAABEO010000020">
    <property type="protein sequence ID" value="GAA3691408.1"/>
    <property type="molecule type" value="Genomic_DNA"/>
</dbReference>
<evidence type="ECO:0000256" key="5">
    <source>
        <dbReference type="RuleBase" id="RU362125"/>
    </source>
</evidence>
<evidence type="ECO:0000259" key="7">
    <source>
        <dbReference type="Pfam" id="PF02770"/>
    </source>
</evidence>
<dbReference type="Pfam" id="PF02770">
    <property type="entry name" value="Acyl-CoA_dh_M"/>
    <property type="match status" value="1"/>
</dbReference>
<dbReference type="PANTHER" id="PTHR43188:SF1">
    <property type="entry name" value="ACYL-COA DEHYDROGENASE"/>
    <property type="match status" value="1"/>
</dbReference>
<dbReference type="Pfam" id="PF02771">
    <property type="entry name" value="Acyl-CoA_dh_N"/>
    <property type="match status" value="1"/>
</dbReference>
<dbReference type="Gene3D" id="2.40.110.10">
    <property type="entry name" value="Butyryl-CoA Dehydrogenase, subunit A, domain 2"/>
    <property type="match status" value="1"/>
</dbReference>
<dbReference type="Proteomes" id="UP001500752">
    <property type="component" value="Unassembled WGS sequence"/>
</dbReference>
<comment type="cofactor">
    <cofactor evidence="1 5">
        <name>FAD</name>
        <dbReference type="ChEBI" id="CHEBI:57692"/>
    </cofactor>
</comment>
<dbReference type="PANTHER" id="PTHR43188">
    <property type="entry name" value="ACYL-COENZYME A OXIDASE"/>
    <property type="match status" value="1"/>
</dbReference>
<organism evidence="9 10">
    <name type="scientific">Arthrobacter ginkgonis</name>
    <dbReference type="NCBI Taxonomy" id="1630594"/>
    <lineage>
        <taxon>Bacteria</taxon>
        <taxon>Bacillati</taxon>
        <taxon>Actinomycetota</taxon>
        <taxon>Actinomycetes</taxon>
        <taxon>Micrococcales</taxon>
        <taxon>Micrococcaceae</taxon>
        <taxon>Arthrobacter</taxon>
    </lineage>
</organism>
<dbReference type="InterPro" id="IPR036250">
    <property type="entry name" value="AcylCo_DH-like_C"/>
</dbReference>
<keyword evidence="3 5" id="KW-0285">Flavoprotein</keyword>
<dbReference type="RefSeq" id="WP_345152107.1">
    <property type="nucleotide sequence ID" value="NZ_BAABEO010000020.1"/>
</dbReference>
<dbReference type="Gene3D" id="1.10.540.10">
    <property type="entry name" value="Acyl-CoA dehydrogenase/oxidase, N-terminal domain"/>
    <property type="match status" value="1"/>
</dbReference>
<keyword evidence="5" id="KW-0560">Oxidoreductase</keyword>
<protein>
    <submittedName>
        <fullName evidence="9">Acyl-CoA dehydrogenase family protein</fullName>
    </submittedName>
</protein>
<comment type="similarity">
    <text evidence="2 5">Belongs to the acyl-CoA dehydrogenase family.</text>
</comment>
<feature type="domain" description="Acyl-CoA dehydrogenase/oxidase N-terminal" evidence="8">
    <location>
        <begin position="46"/>
        <end position="155"/>
    </location>
</feature>
<evidence type="ECO:0000256" key="1">
    <source>
        <dbReference type="ARBA" id="ARBA00001974"/>
    </source>
</evidence>
<dbReference type="PROSITE" id="PS00073">
    <property type="entry name" value="ACYL_COA_DH_2"/>
    <property type="match status" value="1"/>
</dbReference>
<accession>A0ABP7CM14</accession>
<name>A0ABP7CM14_9MICC</name>
<evidence type="ECO:0000259" key="6">
    <source>
        <dbReference type="Pfam" id="PF00441"/>
    </source>
</evidence>
<keyword evidence="10" id="KW-1185">Reference proteome</keyword>
<proteinExistence type="inferred from homology"/>
<evidence type="ECO:0000313" key="10">
    <source>
        <dbReference type="Proteomes" id="UP001500752"/>
    </source>
</evidence>
<evidence type="ECO:0000256" key="4">
    <source>
        <dbReference type="ARBA" id="ARBA00022827"/>
    </source>
</evidence>
<evidence type="ECO:0000313" key="9">
    <source>
        <dbReference type="EMBL" id="GAA3691408.1"/>
    </source>
</evidence>
<dbReference type="InterPro" id="IPR006089">
    <property type="entry name" value="Acyl-CoA_DH_CS"/>
</dbReference>
<dbReference type="InterPro" id="IPR046373">
    <property type="entry name" value="Acyl-CoA_Oxase/DH_mid-dom_sf"/>
</dbReference>
<reference evidence="10" key="1">
    <citation type="journal article" date="2019" name="Int. J. Syst. Evol. Microbiol.">
        <title>The Global Catalogue of Microorganisms (GCM) 10K type strain sequencing project: providing services to taxonomists for standard genome sequencing and annotation.</title>
        <authorList>
            <consortium name="The Broad Institute Genomics Platform"/>
            <consortium name="The Broad Institute Genome Sequencing Center for Infectious Disease"/>
            <person name="Wu L."/>
            <person name="Ma J."/>
        </authorList>
    </citation>
    <scope>NUCLEOTIDE SEQUENCE [LARGE SCALE GENOMIC DNA]</scope>
    <source>
        <strain evidence="10">JCM 30742</strain>
    </source>
</reference>
<feature type="domain" description="Acyl-CoA oxidase/dehydrogenase middle" evidence="7">
    <location>
        <begin position="159"/>
        <end position="255"/>
    </location>
</feature>
<evidence type="ECO:0000256" key="2">
    <source>
        <dbReference type="ARBA" id="ARBA00009347"/>
    </source>
</evidence>
<evidence type="ECO:0000256" key="3">
    <source>
        <dbReference type="ARBA" id="ARBA00022630"/>
    </source>
</evidence>
<dbReference type="InterPro" id="IPR006091">
    <property type="entry name" value="Acyl-CoA_Oxase/DH_mid-dom"/>
</dbReference>
<dbReference type="SUPFAM" id="SSF47203">
    <property type="entry name" value="Acyl-CoA dehydrogenase C-terminal domain-like"/>
    <property type="match status" value="1"/>
</dbReference>
<dbReference type="InterPro" id="IPR013786">
    <property type="entry name" value="AcylCoA_DH/ox_N"/>
</dbReference>
<sequence>MTPHNIQAPQDLQAAGFPAGVTEPEYRLWGEVDTDPAGVFRDIPEADRTYWDRARHFCLEEVRPAIDAHWNAATYPLDLARRLGELDLLRDGLEVEGYAPMSALAAGLVNMELSRGDGSVGTIAAVQAGLALRTIAACGSPEQIAHWGPRLATAEVLGAFALTEPTHGSDSVSLETRAVRVPGGYRISGEKKWIGNGSLGAAGIPALTVVWARDGGGAVRGFLVPQDSPGYVGTTIEGKLSLRAIWQAHIRMEDVFAPDTMVLPGANSFKDAAKVLVATRLGVAWSAVGHATACYETAVQYAAQRVQFGRPLAASQIVQERLARMRSELATMQLMAVQMTRLEAAGDLAHVQASLAKYTCTRTARRIASTARDLLGGNGILLENRVARHFADIEAIHTYEGTETVQALIIGRDITGISAFAG</sequence>
<dbReference type="InterPro" id="IPR037069">
    <property type="entry name" value="AcylCoA_DH/ox_N_sf"/>
</dbReference>
<dbReference type="SUPFAM" id="SSF56645">
    <property type="entry name" value="Acyl-CoA dehydrogenase NM domain-like"/>
    <property type="match status" value="1"/>
</dbReference>
<gene>
    <name evidence="9" type="ORF">GCM10023081_31070</name>
</gene>
<dbReference type="InterPro" id="IPR009100">
    <property type="entry name" value="AcylCoA_DH/oxidase_NM_dom_sf"/>
</dbReference>
<dbReference type="InterPro" id="IPR009075">
    <property type="entry name" value="AcylCo_DH/oxidase_C"/>
</dbReference>